<organism evidence="1">
    <name type="scientific">Anguilla anguilla</name>
    <name type="common">European freshwater eel</name>
    <name type="synonym">Muraena anguilla</name>
    <dbReference type="NCBI Taxonomy" id="7936"/>
    <lineage>
        <taxon>Eukaryota</taxon>
        <taxon>Metazoa</taxon>
        <taxon>Chordata</taxon>
        <taxon>Craniata</taxon>
        <taxon>Vertebrata</taxon>
        <taxon>Euteleostomi</taxon>
        <taxon>Actinopterygii</taxon>
        <taxon>Neopterygii</taxon>
        <taxon>Teleostei</taxon>
        <taxon>Anguilliformes</taxon>
        <taxon>Anguillidae</taxon>
        <taxon>Anguilla</taxon>
    </lineage>
</organism>
<reference evidence="1" key="1">
    <citation type="submission" date="2014-11" db="EMBL/GenBank/DDBJ databases">
        <authorList>
            <person name="Amaro Gonzalez C."/>
        </authorList>
    </citation>
    <scope>NUCLEOTIDE SEQUENCE</scope>
</reference>
<dbReference type="EMBL" id="GBXM01044903">
    <property type="protein sequence ID" value="JAH63674.1"/>
    <property type="molecule type" value="Transcribed_RNA"/>
</dbReference>
<evidence type="ECO:0000313" key="1">
    <source>
        <dbReference type="EMBL" id="JAH63674.1"/>
    </source>
</evidence>
<accession>A0A0E9UCR7</accession>
<protein>
    <submittedName>
        <fullName evidence="1">Uncharacterized protein</fullName>
    </submittedName>
</protein>
<reference evidence="1" key="2">
    <citation type="journal article" date="2015" name="Fish Shellfish Immunol.">
        <title>Early steps in the European eel (Anguilla anguilla)-Vibrio vulnificus interaction in the gills: Role of the RtxA13 toxin.</title>
        <authorList>
            <person name="Callol A."/>
            <person name="Pajuelo D."/>
            <person name="Ebbesson L."/>
            <person name="Teles M."/>
            <person name="MacKenzie S."/>
            <person name="Amaro C."/>
        </authorList>
    </citation>
    <scope>NUCLEOTIDE SEQUENCE</scope>
</reference>
<dbReference type="AlphaFoldDB" id="A0A0E9UCR7"/>
<sequence>MYGCRSRKSILVYFRQSIPKPRLYNNFILTPKYRK</sequence>
<name>A0A0E9UCR7_ANGAN</name>
<proteinExistence type="predicted"/>